<dbReference type="EMBL" id="UOFX01000034">
    <property type="protein sequence ID" value="VAX08084.1"/>
    <property type="molecule type" value="Genomic_DNA"/>
</dbReference>
<protein>
    <submittedName>
        <fullName evidence="4">Secreted protein, containing von Willebrand factor (VWF) type A domain</fullName>
    </submittedName>
</protein>
<name>A0A3B1B7W0_9ZZZZ</name>
<proteinExistence type="predicted"/>
<dbReference type="AlphaFoldDB" id="A0A3B1B7W0"/>
<sequence>MRRRAKADEFNLAFLDVMACGLGAVILILIIIKFNANSLIPSDEIVKLKEDLAAIENQRNELKQSIDLVADDVARESATQEALKVQIEQLKVQQDATRQALLDKVAVVADLEDAVVASATHTADDPITLKGGGEENYLLGLQVKGRRIGILLDKSASMTNENLLDVIKTKMKSGAEKSTAPKWQRTKRIAKWLLARLPDDAKVSMVAFSNTAKFLGKQQVYSANQTQSMKILAAEVDKLIPEHGTNLQIGLETISKTMPDMTHLYLVTDGLPTLGNQSSSLKSYRKCKSFFGTAKTISGECRLLLFQHAVKNAAPRKVETNIILLPLEGDPQAPQAYWEWSALTGGIMISPASTWP</sequence>
<gene>
    <name evidence="4" type="ORF">MNBD_GAMMA26-1726</name>
</gene>
<keyword evidence="1" id="KW-0175">Coiled coil</keyword>
<keyword evidence="2" id="KW-1133">Transmembrane helix</keyword>
<reference evidence="4" key="1">
    <citation type="submission" date="2018-06" db="EMBL/GenBank/DDBJ databases">
        <authorList>
            <person name="Zhirakovskaya E."/>
        </authorList>
    </citation>
    <scope>NUCLEOTIDE SEQUENCE</scope>
</reference>
<evidence type="ECO:0000256" key="2">
    <source>
        <dbReference type="SAM" id="Phobius"/>
    </source>
</evidence>
<keyword evidence="2" id="KW-0472">Membrane</keyword>
<dbReference type="InterPro" id="IPR036465">
    <property type="entry name" value="vWFA_dom_sf"/>
</dbReference>
<evidence type="ECO:0000256" key="1">
    <source>
        <dbReference type="SAM" id="Coils"/>
    </source>
</evidence>
<keyword evidence="2" id="KW-0812">Transmembrane</keyword>
<dbReference type="InterPro" id="IPR002035">
    <property type="entry name" value="VWF_A"/>
</dbReference>
<accession>A0A3B1B7W0</accession>
<feature type="domain" description="VWFA" evidence="3">
    <location>
        <begin position="150"/>
        <end position="270"/>
    </location>
</feature>
<feature type="coiled-coil region" evidence="1">
    <location>
        <begin position="45"/>
        <end position="72"/>
    </location>
</feature>
<dbReference type="SUPFAM" id="SSF53300">
    <property type="entry name" value="vWA-like"/>
    <property type="match status" value="1"/>
</dbReference>
<dbReference type="Gene3D" id="3.40.50.410">
    <property type="entry name" value="von Willebrand factor, type A domain"/>
    <property type="match status" value="1"/>
</dbReference>
<dbReference type="Pfam" id="PF13519">
    <property type="entry name" value="VWA_2"/>
    <property type="match status" value="1"/>
</dbReference>
<dbReference type="CDD" id="cd00198">
    <property type="entry name" value="vWFA"/>
    <property type="match status" value="1"/>
</dbReference>
<evidence type="ECO:0000259" key="3">
    <source>
        <dbReference type="Pfam" id="PF13519"/>
    </source>
</evidence>
<feature type="transmembrane region" description="Helical" evidence="2">
    <location>
        <begin position="12"/>
        <end position="32"/>
    </location>
</feature>
<organism evidence="4">
    <name type="scientific">hydrothermal vent metagenome</name>
    <dbReference type="NCBI Taxonomy" id="652676"/>
    <lineage>
        <taxon>unclassified sequences</taxon>
        <taxon>metagenomes</taxon>
        <taxon>ecological metagenomes</taxon>
    </lineage>
</organism>
<evidence type="ECO:0000313" key="4">
    <source>
        <dbReference type="EMBL" id="VAX08084.1"/>
    </source>
</evidence>